<feature type="transmembrane region" description="Helical" evidence="1">
    <location>
        <begin position="349"/>
        <end position="372"/>
    </location>
</feature>
<dbReference type="GeneID" id="43369212"/>
<feature type="transmembrane region" description="Helical" evidence="1">
    <location>
        <begin position="32"/>
        <end position="56"/>
    </location>
</feature>
<keyword evidence="3" id="KW-1185">Reference proteome</keyword>
<dbReference type="Proteomes" id="UP000428325">
    <property type="component" value="Chromosome"/>
</dbReference>
<sequence>MSHRRDLRHGRRIGRAEFVRSVRGYTRDARRLLGLAVAVLFFGGQLVFALPAAYALGRSVRTAAAVPYLDPVATLLPVGFLALSTLRTMERLGGAEAEDLLLTTVQPRAVVIGLVVAEIGRLTLWFGLPIAALVVAFAAGLGAPTLPLTVGAVFLPLLACTAVCGYALGITGLRVLRRMPTLRRLLKAGAVVGVVGLFVLSQVAAHSVVEGDVSVATLLDRLSVPVLTDYLTLAFVGTPLAGGVSPAAVAVLVGLLAATPVGLAAAERSARALWFGDDDRGSAASATAAGTRGGFAPPRPFAWRPAGRIAWGHLLRAVRHPQEFSHLLMLVFLAGPALGSLVSGHDGGALASLLAGTGTAVGVYLAGATFGLNPLGDDRPQLPLLLLVETPPRTLLRGRTAAGLAVGLPVAVGLPLGTVALGTPPTVALGYAALGLILAPAAAGLAVGLGCAYPIYEARELWGAETVAPSTLVLLGYSLVVLGGTSTWLVLVGAGLAAGVPSPLLLGGGGVLALLTGVPSVLSYRYARNRYRGYTL</sequence>
<organism evidence="2 3">
    <name type="scientific">Haloplanus rallus</name>
    <dbReference type="NCBI Taxonomy" id="1816183"/>
    <lineage>
        <taxon>Archaea</taxon>
        <taxon>Methanobacteriati</taxon>
        <taxon>Methanobacteriota</taxon>
        <taxon>Stenosarchaea group</taxon>
        <taxon>Halobacteria</taxon>
        <taxon>Halobacteriales</taxon>
        <taxon>Haloferacaceae</taxon>
        <taxon>Haloplanus</taxon>
    </lineage>
</organism>
<dbReference type="EMBL" id="CP034345">
    <property type="protein sequence ID" value="QGX94503.1"/>
    <property type="molecule type" value="Genomic_DNA"/>
</dbReference>
<name>A0A6B9FFG8_9EURY</name>
<proteinExistence type="predicted"/>
<dbReference type="OrthoDB" id="293659at2157"/>
<feature type="transmembrane region" description="Helical" evidence="1">
    <location>
        <begin position="188"/>
        <end position="209"/>
    </location>
</feature>
<keyword evidence="1" id="KW-0812">Transmembrane</keyword>
<feature type="transmembrane region" description="Helical" evidence="1">
    <location>
        <begin position="428"/>
        <end position="453"/>
    </location>
</feature>
<feature type="transmembrane region" description="Helical" evidence="1">
    <location>
        <begin position="474"/>
        <end position="498"/>
    </location>
</feature>
<accession>A0A6B9FFG8</accession>
<dbReference type="KEGG" id="hra:EI982_06735"/>
<dbReference type="AlphaFoldDB" id="A0A6B9FFG8"/>
<feature type="transmembrane region" description="Helical" evidence="1">
    <location>
        <begin position="324"/>
        <end position="343"/>
    </location>
</feature>
<feature type="transmembrane region" description="Helical" evidence="1">
    <location>
        <begin position="153"/>
        <end position="176"/>
    </location>
</feature>
<keyword evidence="1" id="KW-1133">Transmembrane helix</keyword>
<feature type="transmembrane region" description="Helical" evidence="1">
    <location>
        <begin position="68"/>
        <end position="86"/>
    </location>
</feature>
<dbReference type="RefSeq" id="WP_157688777.1">
    <property type="nucleotide sequence ID" value="NZ_CP034345.1"/>
</dbReference>
<evidence type="ECO:0000256" key="1">
    <source>
        <dbReference type="SAM" id="Phobius"/>
    </source>
</evidence>
<feature type="transmembrane region" description="Helical" evidence="1">
    <location>
        <begin position="401"/>
        <end position="422"/>
    </location>
</feature>
<feature type="transmembrane region" description="Helical" evidence="1">
    <location>
        <begin position="122"/>
        <end position="141"/>
    </location>
</feature>
<keyword evidence="1" id="KW-0472">Membrane</keyword>
<evidence type="ECO:0000313" key="3">
    <source>
        <dbReference type="Proteomes" id="UP000428325"/>
    </source>
</evidence>
<reference evidence="2 3" key="1">
    <citation type="submission" date="2018-12" db="EMBL/GenBank/DDBJ databases">
        <title>Complete genome sequence of Haloplanus rallus MBLA0036.</title>
        <authorList>
            <person name="Nam Y.-d."/>
            <person name="Kang J."/>
            <person name="Chung W.-H."/>
            <person name="Park Y.S."/>
        </authorList>
    </citation>
    <scope>NUCLEOTIDE SEQUENCE [LARGE SCALE GENOMIC DNA]</scope>
    <source>
        <strain evidence="2 3">MBLA0036</strain>
    </source>
</reference>
<protein>
    <submittedName>
        <fullName evidence="2">Uncharacterized protein</fullName>
    </submittedName>
</protein>
<feature type="transmembrane region" description="Helical" evidence="1">
    <location>
        <begin position="247"/>
        <end position="266"/>
    </location>
</feature>
<feature type="transmembrane region" description="Helical" evidence="1">
    <location>
        <begin position="504"/>
        <end position="524"/>
    </location>
</feature>
<evidence type="ECO:0000313" key="2">
    <source>
        <dbReference type="EMBL" id="QGX94503.1"/>
    </source>
</evidence>
<gene>
    <name evidence="2" type="ORF">EI982_06735</name>
</gene>